<dbReference type="InterPro" id="IPR006680">
    <property type="entry name" value="Amidohydro-rel"/>
</dbReference>
<evidence type="ECO:0000313" key="3">
    <source>
        <dbReference type="Proteomes" id="UP001196509"/>
    </source>
</evidence>
<evidence type="ECO:0000313" key="2">
    <source>
        <dbReference type="EMBL" id="MBW8639727.1"/>
    </source>
</evidence>
<name>A0AAE3D338_9HYPH</name>
<evidence type="ECO:0000259" key="1">
    <source>
        <dbReference type="Pfam" id="PF01979"/>
    </source>
</evidence>
<dbReference type="Proteomes" id="UP001196509">
    <property type="component" value="Unassembled WGS sequence"/>
</dbReference>
<dbReference type="CDD" id="cd01299">
    <property type="entry name" value="Met_dep_hydrolase_A"/>
    <property type="match status" value="1"/>
</dbReference>
<dbReference type="InterPro" id="IPR057744">
    <property type="entry name" value="OTAase-like"/>
</dbReference>
<dbReference type="InterPro" id="IPR011059">
    <property type="entry name" value="Metal-dep_hydrolase_composite"/>
</dbReference>
<dbReference type="PANTHER" id="PTHR43135:SF3">
    <property type="entry name" value="ALPHA-D-RIBOSE 1-METHYLPHOSPHONATE 5-TRIPHOSPHATE DIPHOSPHATASE"/>
    <property type="match status" value="1"/>
</dbReference>
<dbReference type="PANTHER" id="PTHR43135">
    <property type="entry name" value="ALPHA-D-RIBOSE 1-METHYLPHOSPHONATE 5-TRIPHOSPHATE DIPHOSPHATASE"/>
    <property type="match status" value="1"/>
</dbReference>
<gene>
    <name evidence="2" type="ORF">K1W69_21210</name>
</gene>
<sequence length="486" mass="52527">MTIQARLGGKYSRYEHGFGCVCHSPEFLRINDRLLKGISRRSALKGVVASLAAAPFTPPLAAAQPDRRPLLFTDMRVFDGHSDALLEGVNVLVSGNRIEALVPAGEAVGDARVISGAGRVMMPGLIDAHWHSIMAAIPQVVALTADITYVHYVAGEEAGRTLMRGFTTIRDVGGPSFALKRAIDEQIVMGPRIFPSGAMISQTSGHGDFRFRNEIPRSAQSGLSAAEAAGISAIADGDAEVLRRTREQLALGASQIKIMVGGGVSSLFDPIDSTQLRPEEIRAAVDAAADWGTYVCSHVYTSKGINRAIDNGVRSIEHGQLADEDTVRRMADTDTWWSLQPFLADEDANPKQLPEQREQQKMIAEGTMRAFELGQKHKANMAWGTDILFDPAKTSTQGKQLAKISRWFSNVDVLKMGTSRNAELLGLSGPRNPYPGKLGVIEAGALADLLIVDGNPLDNINLIADPETNFLMIMKDGRIYKDAMPA</sequence>
<dbReference type="EMBL" id="JAICBX010000004">
    <property type="protein sequence ID" value="MBW8639727.1"/>
    <property type="molecule type" value="Genomic_DNA"/>
</dbReference>
<dbReference type="Gene3D" id="3.20.20.140">
    <property type="entry name" value="Metal-dependent hydrolases"/>
    <property type="match status" value="1"/>
</dbReference>
<reference evidence="2" key="1">
    <citation type="submission" date="2021-08" db="EMBL/GenBank/DDBJ databases">
        <title>Hoeflea bacterium WL0058 sp. nov., isolated from the sediment.</title>
        <authorList>
            <person name="Wang L."/>
            <person name="Zhang D."/>
        </authorList>
    </citation>
    <scope>NUCLEOTIDE SEQUENCE</scope>
    <source>
        <strain evidence="2">WL0058</strain>
    </source>
</reference>
<keyword evidence="3" id="KW-1185">Reference proteome</keyword>
<dbReference type="InterPro" id="IPR051781">
    <property type="entry name" value="Metallo-dep_Hydrolase"/>
</dbReference>
<dbReference type="RefSeq" id="WP_220230436.1">
    <property type="nucleotide sequence ID" value="NZ_JAICBX010000004.1"/>
</dbReference>
<dbReference type="PROSITE" id="PS51318">
    <property type="entry name" value="TAT"/>
    <property type="match status" value="1"/>
</dbReference>
<dbReference type="Gene3D" id="2.30.40.10">
    <property type="entry name" value="Urease, subunit C, domain 1"/>
    <property type="match status" value="1"/>
</dbReference>
<protein>
    <submittedName>
        <fullName evidence="2">Amidohydrolase family protein</fullName>
    </submittedName>
</protein>
<dbReference type="GO" id="GO:0016810">
    <property type="term" value="F:hydrolase activity, acting on carbon-nitrogen (but not peptide) bonds"/>
    <property type="evidence" value="ECO:0007669"/>
    <property type="project" value="InterPro"/>
</dbReference>
<dbReference type="SUPFAM" id="SSF51338">
    <property type="entry name" value="Composite domain of metallo-dependent hydrolases"/>
    <property type="match status" value="2"/>
</dbReference>
<accession>A0AAE3D338</accession>
<organism evidence="2 3">
    <name type="scientific">Flavimaribacter sediminis</name>
    <dbReference type="NCBI Taxonomy" id="2865987"/>
    <lineage>
        <taxon>Bacteria</taxon>
        <taxon>Pseudomonadati</taxon>
        <taxon>Pseudomonadota</taxon>
        <taxon>Alphaproteobacteria</taxon>
        <taxon>Hyphomicrobiales</taxon>
        <taxon>Rhizobiaceae</taxon>
        <taxon>Flavimaribacter</taxon>
    </lineage>
</organism>
<feature type="domain" description="Amidohydrolase-related" evidence="1">
    <location>
        <begin position="120"/>
        <end position="478"/>
    </location>
</feature>
<dbReference type="InterPro" id="IPR032466">
    <property type="entry name" value="Metal_Hydrolase"/>
</dbReference>
<dbReference type="Pfam" id="PF01979">
    <property type="entry name" value="Amidohydro_1"/>
    <property type="match status" value="1"/>
</dbReference>
<comment type="caution">
    <text evidence="2">The sequence shown here is derived from an EMBL/GenBank/DDBJ whole genome shotgun (WGS) entry which is preliminary data.</text>
</comment>
<proteinExistence type="predicted"/>
<dbReference type="InterPro" id="IPR006311">
    <property type="entry name" value="TAT_signal"/>
</dbReference>
<dbReference type="AlphaFoldDB" id="A0AAE3D338"/>
<dbReference type="SUPFAM" id="SSF51556">
    <property type="entry name" value="Metallo-dependent hydrolases"/>
    <property type="match status" value="1"/>
</dbReference>